<sequence length="136" mass="15843">MNHLQPEHIRELEDFKSATQGELWKLDNNNNNNNNSSSRSSGNHLRRRIPADNDRHSSSRISSSTACSTRNNNNNNGNNKIITVHRKSSWINDPEVKRQRRIAKYKAYAVEGKMKSSFRNGFRWVKNKYCQLVHGY</sequence>
<comment type="caution">
    <text evidence="1">The sequence shown here is derived from an EMBL/GenBank/DDBJ whole genome shotgun (WGS) entry which is preliminary data.</text>
</comment>
<evidence type="ECO:0000313" key="2">
    <source>
        <dbReference type="Proteomes" id="UP001164539"/>
    </source>
</evidence>
<dbReference type="EMBL" id="CM051396">
    <property type="protein sequence ID" value="KAJ4722067.1"/>
    <property type="molecule type" value="Genomic_DNA"/>
</dbReference>
<organism evidence="1 2">
    <name type="scientific">Melia azedarach</name>
    <name type="common">Chinaberry tree</name>
    <dbReference type="NCBI Taxonomy" id="155640"/>
    <lineage>
        <taxon>Eukaryota</taxon>
        <taxon>Viridiplantae</taxon>
        <taxon>Streptophyta</taxon>
        <taxon>Embryophyta</taxon>
        <taxon>Tracheophyta</taxon>
        <taxon>Spermatophyta</taxon>
        <taxon>Magnoliopsida</taxon>
        <taxon>eudicotyledons</taxon>
        <taxon>Gunneridae</taxon>
        <taxon>Pentapetalae</taxon>
        <taxon>rosids</taxon>
        <taxon>malvids</taxon>
        <taxon>Sapindales</taxon>
        <taxon>Meliaceae</taxon>
        <taxon>Melia</taxon>
    </lineage>
</organism>
<name>A0ACC1YF80_MELAZ</name>
<reference evidence="1 2" key="1">
    <citation type="journal article" date="2023" name="Science">
        <title>Complex scaffold remodeling in plant triterpene biosynthesis.</title>
        <authorList>
            <person name="De La Pena R."/>
            <person name="Hodgson H."/>
            <person name="Liu J.C."/>
            <person name="Stephenson M.J."/>
            <person name="Martin A.C."/>
            <person name="Owen C."/>
            <person name="Harkess A."/>
            <person name="Leebens-Mack J."/>
            <person name="Jimenez L.E."/>
            <person name="Osbourn A."/>
            <person name="Sattely E.S."/>
        </authorList>
    </citation>
    <scope>NUCLEOTIDE SEQUENCE [LARGE SCALE GENOMIC DNA]</scope>
    <source>
        <strain evidence="2">cv. JPN11</strain>
        <tissue evidence="1">Leaf</tissue>
    </source>
</reference>
<gene>
    <name evidence="1" type="ORF">OWV82_005631</name>
</gene>
<dbReference type="Proteomes" id="UP001164539">
    <property type="component" value="Chromosome 3"/>
</dbReference>
<accession>A0ACC1YF80</accession>
<protein>
    <submittedName>
        <fullName evidence="1">DUF3511 domain protein, putative (DUF3511)</fullName>
    </submittedName>
</protein>
<proteinExistence type="predicted"/>
<keyword evidence="2" id="KW-1185">Reference proteome</keyword>
<evidence type="ECO:0000313" key="1">
    <source>
        <dbReference type="EMBL" id="KAJ4722067.1"/>
    </source>
</evidence>